<organism evidence="3 4">
    <name type="scientific">Beijerinckia indica subsp. indica (strain ATCC 9039 / DSM 1715 / NCIMB 8712)</name>
    <dbReference type="NCBI Taxonomy" id="395963"/>
    <lineage>
        <taxon>Bacteria</taxon>
        <taxon>Pseudomonadati</taxon>
        <taxon>Pseudomonadota</taxon>
        <taxon>Alphaproteobacteria</taxon>
        <taxon>Hyphomicrobiales</taxon>
        <taxon>Beijerinckiaceae</taxon>
        <taxon>Beijerinckia</taxon>
    </lineage>
</organism>
<keyword evidence="2" id="KW-0812">Transmembrane</keyword>
<evidence type="ECO:0000256" key="1">
    <source>
        <dbReference type="SAM" id="MobiDB-lite"/>
    </source>
</evidence>
<evidence type="ECO:0000256" key="2">
    <source>
        <dbReference type="SAM" id="Phobius"/>
    </source>
</evidence>
<dbReference type="eggNOG" id="COG3030">
    <property type="taxonomic scope" value="Bacteria"/>
</dbReference>
<dbReference type="PANTHER" id="PTHR35335">
    <property type="entry name" value="UPF0716 PROTEIN FXSA"/>
    <property type="match status" value="1"/>
</dbReference>
<evidence type="ECO:0000313" key="4">
    <source>
        <dbReference type="Proteomes" id="UP000001695"/>
    </source>
</evidence>
<reference evidence="4" key="1">
    <citation type="submission" date="2008-03" db="EMBL/GenBank/DDBJ databases">
        <title>Complete sequence of chromosome of Beijerinckia indica subsp. indica ATCC 9039.</title>
        <authorList>
            <consortium name="US DOE Joint Genome Institute"/>
            <person name="Copeland A."/>
            <person name="Lucas S."/>
            <person name="Lapidus A."/>
            <person name="Glavina del Rio T."/>
            <person name="Dalin E."/>
            <person name="Tice H."/>
            <person name="Bruce D."/>
            <person name="Goodwin L."/>
            <person name="Pitluck S."/>
            <person name="LaButti K."/>
            <person name="Schmutz J."/>
            <person name="Larimer F."/>
            <person name="Land M."/>
            <person name="Hauser L."/>
            <person name="Kyrpides N."/>
            <person name="Mikhailova N."/>
            <person name="Dunfield P.F."/>
            <person name="Dedysh S.N."/>
            <person name="Liesack W."/>
            <person name="Saw J.H."/>
            <person name="Alam M."/>
            <person name="Chen Y."/>
            <person name="Murrell J.C."/>
            <person name="Richardson P."/>
        </authorList>
    </citation>
    <scope>NUCLEOTIDE SEQUENCE [LARGE SCALE GENOMIC DNA]</scope>
    <source>
        <strain evidence="4">ATCC 9039 / DSM 1715 / NCIMB 8712</strain>
    </source>
</reference>
<dbReference type="GO" id="GO:0016020">
    <property type="term" value="C:membrane"/>
    <property type="evidence" value="ECO:0007669"/>
    <property type="project" value="InterPro"/>
</dbReference>
<keyword evidence="2" id="KW-1133">Transmembrane helix</keyword>
<dbReference type="KEGG" id="bid:Bind_3110"/>
<dbReference type="InterPro" id="IPR007313">
    <property type="entry name" value="FxsA"/>
</dbReference>
<dbReference type="Proteomes" id="UP000001695">
    <property type="component" value="Chromosome"/>
</dbReference>
<name>B2IC74_BEII9</name>
<keyword evidence="2" id="KW-0472">Membrane</keyword>
<reference evidence="3 4" key="2">
    <citation type="journal article" date="2010" name="J. Bacteriol.">
        <title>Complete genome sequence of Beijerinckia indica subsp. indica.</title>
        <authorList>
            <person name="Tamas I."/>
            <person name="Dedysh S.N."/>
            <person name="Liesack W."/>
            <person name="Stott M.B."/>
            <person name="Alam M."/>
            <person name="Murrell J.C."/>
            <person name="Dunfield P.F."/>
        </authorList>
    </citation>
    <scope>NUCLEOTIDE SEQUENCE [LARGE SCALE GENOMIC DNA]</scope>
    <source>
        <strain evidence="4">ATCC 9039 / DSM 1715 / NCIMB 8712</strain>
    </source>
</reference>
<feature type="transmembrane region" description="Helical" evidence="2">
    <location>
        <begin position="35"/>
        <end position="59"/>
    </location>
</feature>
<gene>
    <name evidence="3" type="ordered locus">Bind_3110</name>
</gene>
<dbReference type="EMBL" id="CP001016">
    <property type="protein sequence ID" value="ACB96671.1"/>
    <property type="molecule type" value="Genomic_DNA"/>
</dbReference>
<dbReference type="Pfam" id="PF04186">
    <property type="entry name" value="FxsA"/>
    <property type="match status" value="1"/>
</dbReference>
<dbReference type="STRING" id="395963.Bind_3110"/>
<dbReference type="NCBIfam" id="NF008528">
    <property type="entry name" value="PRK11463.1-2"/>
    <property type="match status" value="1"/>
</dbReference>
<dbReference type="HOGENOM" id="CLU_1711124_0_0_5"/>
<proteinExistence type="predicted"/>
<keyword evidence="4" id="KW-1185">Reference proteome</keyword>
<accession>B2IC74</accession>
<evidence type="ECO:0000313" key="3">
    <source>
        <dbReference type="EMBL" id="ACB96671.1"/>
    </source>
</evidence>
<dbReference type="AlphaFoldDB" id="B2IC74"/>
<feature type="transmembrane region" description="Helical" evidence="2">
    <location>
        <begin position="6"/>
        <end position="28"/>
    </location>
</feature>
<feature type="region of interest" description="Disordered" evidence="1">
    <location>
        <begin position="120"/>
        <end position="143"/>
    </location>
</feature>
<sequence length="143" mass="15587">MRFNPLFLFLLVWLGTEIAVFAIVVHVAGLSGAILFGLLTSLVGLVVLRRVGLAATLGLRDKWSARENFSREALFDGSLAALGSLLLILPGFVSDLVGLALIAPTIRSFVMDRLQTGKFGTSRGPRHNPQTIELSPDEWTRKE</sequence>
<dbReference type="PANTHER" id="PTHR35335:SF1">
    <property type="entry name" value="UPF0716 PROTEIN FXSA"/>
    <property type="match status" value="1"/>
</dbReference>
<protein>
    <submittedName>
        <fullName evidence="3">FxsA cytoplasmic membrane protein</fullName>
    </submittedName>
</protein>
<feature type="transmembrane region" description="Helical" evidence="2">
    <location>
        <begin position="79"/>
        <end position="103"/>
    </location>
</feature>